<organism evidence="2">
    <name type="scientific">uncultured Caudovirales phage</name>
    <dbReference type="NCBI Taxonomy" id="2100421"/>
    <lineage>
        <taxon>Viruses</taxon>
        <taxon>Duplodnaviria</taxon>
        <taxon>Heunggongvirae</taxon>
        <taxon>Uroviricota</taxon>
        <taxon>Caudoviricetes</taxon>
        <taxon>Peduoviridae</taxon>
        <taxon>Maltschvirus</taxon>
        <taxon>Maltschvirus maltsch</taxon>
    </lineage>
</organism>
<protein>
    <submittedName>
        <fullName evidence="2">Uncharacterized protein</fullName>
    </submittedName>
</protein>
<reference evidence="2" key="1">
    <citation type="submission" date="2020-04" db="EMBL/GenBank/DDBJ databases">
        <authorList>
            <person name="Chiriac C."/>
            <person name="Salcher M."/>
            <person name="Ghai R."/>
            <person name="Kavagutti S V."/>
        </authorList>
    </citation>
    <scope>NUCLEOTIDE SEQUENCE</scope>
</reference>
<gene>
    <name evidence="2" type="ORF">UFOVP117_210</name>
</gene>
<evidence type="ECO:0000313" key="2">
    <source>
        <dbReference type="EMBL" id="CAB4130010.1"/>
    </source>
</evidence>
<accession>A0A6J5LAT5</accession>
<sequence>MATQESQYWKFLEENPGSTLTFEEWQKHMAKKLFGYVEELTENTLDKLEDELDGFENVRYRMDAEGFHYCFKHYSSFKELKDEKFHELRRKYLEVSEDLEKYVHSKINELTDKINSINDEELN</sequence>
<dbReference type="EMBL" id="LR796235">
    <property type="protein sequence ID" value="CAB4130010.1"/>
    <property type="molecule type" value="Genomic_DNA"/>
</dbReference>
<name>A0A6J5LAT5_9CAUD</name>
<proteinExistence type="predicted"/>
<feature type="coiled-coil region" evidence="1">
    <location>
        <begin position="38"/>
        <end position="65"/>
    </location>
</feature>
<keyword evidence="1" id="KW-0175">Coiled coil</keyword>
<evidence type="ECO:0000256" key="1">
    <source>
        <dbReference type="SAM" id="Coils"/>
    </source>
</evidence>